<organism evidence="10 11">
    <name type="scientific">Vibrio caribbeanicus ATCC BAA-2122</name>
    <dbReference type="NCBI Taxonomy" id="796620"/>
    <lineage>
        <taxon>Bacteria</taxon>
        <taxon>Pseudomonadati</taxon>
        <taxon>Pseudomonadota</taxon>
        <taxon>Gammaproteobacteria</taxon>
        <taxon>Vibrionales</taxon>
        <taxon>Vibrionaceae</taxon>
        <taxon>Vibrio</taxon>
    </lineage>
</organism>
<dbReference type="PANTHER" id="PTHR43050:SF1">
    <property type="entry name" value="SERINE RACEMASE"/>
    <property type="match status" value="1"/>
</dbReference>
<dbReference type="GO" id="GO:0000287">
    <property type="term" value="F:magnesium ion binding"/>
    <property type="evidence" value="ECO:0007669"/>
    <property type="project" value="TreeGrafter"/>
</dbReference>
<dbReference type="SUPFAM" id="SSF53686">
    <property type="entry name" value="Tryptophan synthase beta subunit-like PLP-dependent enzymes"/>
    <property type="match status" value="1"/>
</dbReference>
<evidence type="ECO:0000256" key="5">
    <source>
        <dbReference type="ARBA" id="ARBA00010869"/>
    </source>
</evidence>
<evidence type="ECO:0000313" key="10">
    <source>
        <dbReference type="EMBL" id="EFP94626.1"/>
    </source>
</evidence>
<evidence type="ECO:0000256" key="7">
    <source>
        <dbReference type="ARBA" id="ARBA00022898"/>
    </source>
</evidence>
<comment type="cofactor">
    <cofactor evidence="1">
        <name>Ca(2+)</name>
        <dbReference type="ChEBI" id="CHEBI:29108"/>
    </cofactor>
</comment>
<comment type="cofactor">
    <cofactor evidence="3">
        <name>Mn(2+)</name>
        <dbReference type="ChEBI" id="CHEBI:29035"/>
    </cofactor>
</comment>
<evidence type="ECO:0000256" key="1">
    <source>
        <dbReference type="ARBA" id="ARBA00001913"/>
    </source>
</evidence>
<dbReference type="FunFam" id="3.40.50.1100:FF:000005">
    <property type="entry name" value="Threonine dehydratase catabolic"/>
    <property type="match status" value="1"/>
</dbReference>
<comment type="similarity">
    <text evidence="5">Belongs to the serine/threonine dehydratase family.</text>
</comment>
<accession>E3BQP0</accession>
<evidence type="ECO:0000256" key="2">
    <source>
        <dbReference type="ARBA" id="ARBA00001933"/>
    </source>
</evidence>
<dbReference type="CDD" id="cd01562">
    <property type="entry name" value="Thr-dehyd"/>
    <property type="match status" value="1"/>
</dbReference>
<evidence type="ECO:0000256" key="4">
    <source>
        <dbReference type="ARBA" id="ARBA00001946"/>
    </source>
</evidence>
<keyword evidence="11" id="KW-1185">Reference proteome</keyword>
<feature type="domain" description="Tryptophan synthase beta chain-like PALP" evidence="9">
    <location>
        <begin position="16"/>
        <end position="309"/>
    </location>
</feature>
<evidence type="ECO:0000256" key="3">
    <source>
        <dbReference type="ARBA" id="ARBA00001936"/>
    </source>
</evidence>
<dbReference type="RefSeq" id="WP_009603534.1">
    <property type="nucleotide sequence ID" value="NZ_AEIU01000125.1"/>
</dbReference>
<dbReference type="GO" id="GO:0030170">
    <property type="term" value="F:pyridoxal phosphate binding"/>
    <property type="evidence" value="ECO:0007669"/>
    <property type="project" value="InterPro"/>
</dbReference>
<dbReference type="OrthoDB" id="9811476at2"/>
<dbReference type="AlphaFoldDB" id="E3BQP0"/>
<name>E3BQP0_9VIBR</name>
<keyword evidence="8" id="KW-0456">Lyase</keyword>
<dbReference type="GO" id="GO:0018114">
    <property type="term" value="F:threonine racemase activity"/>
    <property type="evidence" value="ECO:0007669"/>
    <property type="project" value="TreeGrafter"/>
</dbReference>
<dbReference type="eggNOG" id="COG1171">
    <property type="taxonomic scope" value="Bacteria"/>
</dbReference>
<keyword evidence="7" id="KW-0663">Pyridoxal phosphate</keyword>
<comment type="cofactor">
    <cofactor evidence="2">
        <name>pyridoxal 5'-phosphate</name>
        <dbReference type="ChEBI" id="CHEBI:597326"/>
    </cofactor>
</comment>
<dbReference type="GO" id="GO:0070179">
    <property type="term" value="P:D-serine biosynthetic process"/>
    <property type="evidence" value="ECO:0007669"/>
    <property type="project" value="TreeGrafter"/>
</dbReference>
<comment type="cofactor">
    <cofactor evidence="4">
        <name>Mg(2+)</name>
        <dbReference type="ChEBI" id="CHEBI:18420"/>
    </cofactor>
</comment>
<dbReference type="InterPro" id="IPR001926">
    <property type="entry name" value="TrpB-like_PALP"/>
</dbReference>
<proteinExistence type="inferred from homology"/>
<dbReference type="GO" id="GO:0030378">
    <property type="term" value="F:serine racemase activity"/>
    <property type="evidence" value="ECO:0007669"/>
    <property type="project" value="TreeGrafter"/>
</dbReference>
<protein>
    <submittedName>
        <fullName evidence="10">Threonine dehydratase protein</fullName>
    </submittedName>
</protein>
<reference evidence="10 11" key="1">
    <citation type="journal article" date="2012" name="Int. J. Syst. Evol. Microbiol.">
        <title>Vibrio caribbeanicus sp. nov., isolated from the marine sponge Scleritoderma cyanea.</title>
        <authorList>
            <person name="Hoffmann M."/>
            <person name="Monday S.R."/>
            <person name="Allard M.W."/>
            <person name="Strain E.A."/>
            <person name="Whittaker P."/>
            <person name="Naum M."/>
            <person name="McCarthy P.J."/>
            <person name="Lopez J.V."/>
            <person name="Fischer M."/>
            <person name="Brown E.W."/>
        </authorList>
    </citation>
    <scope>NUCLEOTIDE SEQUENCE [LARGE SCALE GENOMIC DNA]</scope>
    <source>
        <strain evidence="10 11">ATCC BAA-2122</strain>
    </source>
</reference>
<comment type="caution">
    <text evidence="10">The sequence shown here is derived from an EMBL/GenBank/DDBJ whole genome shotgun (WGS) entry which is preliminary data.</text>
</comment>
<dbReference type="InterPro" id="IPR000634">
    <property type="entry name" value="Ser/Thr_deHydtase_PyrdxlP-BS"/>
</dbReference>
<sequence>MNDQMLNEAHYNIAPYMDPTPMLSSLLLDKLVQGKVLVKADCLCPTGAFKLRGAINAIYCLSNKQRDAGVVAFSTGNHAQAVAYASQLFGVDSVIIMPKTANAIKVKNTRDLGAEVILFDPETETRERLAERYQSEKGMTLIRPYDHPEVIAGQGTSGLEIVDYCHHRRITPDYCYVPASGGGYIAGISIALAKAFPDCEVIGVESEVSRPWHYSVLKGERTHIPQTGSSFCDAILPPHPMPGELTWPIVKKNVSRFIAVSDDEVKASMKILQSYLGLATEPCGAIALAAALADVERYAGKNIICAASGRNRDFSVKI</sequence>
<dbReference type="GO" id="GO:0003941">
    <property type="term" value="F:L-serine ammonia-lyase activity"/>
    <property type="evidence" value="ECO:0007669"/>
    <property type="project" value="TreeGrafter"/>
</dbReference>
<evidence type="ECO:0000259" key="9">
    <source>
        <dbReference type="Pfam" id="PF00291"/>
    </source>
</evidence>
<evidence type="ECO:0000313" key="11">
    <source>
        <dbReference type="Proteomes" id="UP000002943"/>
    </source>
</evidence>
<dbReference type="STRING" id="796620.VIBC2010_16414"/>
<dbReference type="Pfam" id="PF00291">
    <property type="entry name" value="PALP"/>
    <property type="match status" value="1"/>
</dbReference>
<evidence type="ECO:0000256" key="8">
    <source>
        <dbReference type="ARBA" id="ARBA00023239"/>
    </source>
</evidence>
<dbReference type="PROSITE" id="PS00165">
    <property type="entry name" value="DEHYDRATASE_SER_THR"/>
    <property type="match status" value="1"/>
</dbReference>
<dbReference type="EMBL" id="AEIU01000125">
    <property type="protein sequence ID" value="EFP94626.1"/>
    <property type="molecule type" value="Genomic_DNA"/>
</dbReference>
<dbReference type="Gene3D" id="3.40.50.1100">
    <property type="match status" value="2"/>
</dbReference>
<dbReference type="Proteomes" id="UP000002943">
    <property type="component" value="Unassembled WGS sequence"/>
</dbReference>
<evidence type="ECO:0000256" key="6">
    <source>
        <dbReference type="ARBA" id="ARBA00022842"/>
    </source>
</evidence>
<gene>
    <name evidence="10" type="ORF">VIBC2010_16414</name>
</gene>
<dbReference type="PANTHER" id="PTHR43050">
    <property type="entry name" value="SERINE / THREONINE RACEMASE FAMILY MEMBER"/>
    <property type="match status" value="1"/>
</dbReference>
<dbReference type="GO" id="GO:0005524">
    <property type="term" value="F:ATP binding"/>
    <property type="evidence" value="ECO:0007669"/>
    <property type="project" value="TreeGrafter"/>
</dbReference>
<keyword evidence="6" id="KW-0460">Magnesium</keyword>
<dbReference type="InterPro" id="IPR036052">
    <property type="entry name" value="TrpB-like_PALP_sf"/>
</dbReference>